<dbReference type="PROSITE" id="PS51257">
    <property type="entry name" value="PROKAR_LIPOPROTEIN"/>
    <property type="match status" value="1"/>
</dbReference>
<dbReference type="InterPro" id="IPR007461">
    <property type="entry name" value="Ysc84_actin-binding"/>
</dbReference>
<evidence type="ECO:0000259" key="2">
    <source>
        <dbReference type="Pfam" id="PF04366"/>
    </source>
</evidence>
<sequence>MNRRHLLSASVMAGILALAGCTTTNPDTSGISPADKRARINTGAEEALNRLYAAVPGSREMASKARGILVFPNVVAAGFVIGGEYGEGALREGGRTTGYYSTASGSFGFQAGAQSKALIFMFMNQAELDRFKNSNGWKAGVDGSVAVVKAGVNAGIDTNTARSPVVAFALTNAGLMANLTVEGTKVSKLDL</sequence>
<dbReference type="RefSeq" id="WP_124081110.1">
    <property type="nucleotide sequence ID" value="NZ_UWPJ01000027.1"/>
</dbReference>
<dbReference type="Proteomes" id="UP000277294">
    <property type="component" value="Unassembled WGS sequence"/>
</dbReference>
<feature type="signal peptide" evidence="1">
    <location>
        <begin position="1"/>
        <end position="19"/>
    </location>
</feature>
<organism evidence="3 4">
    <name type="scientific">Pigmentiphaga humi</name>
    <dbReference type="NCBI Taxonomy" id="2478468"/>
    <lineage>
        <taxon>Bacteria</taxon>
        <taxon>Pseudomonadati</taxon>
        <taxon>Pseudomonadota</taxon>
        <taxon>Betaproteobacteria</taxon>
        <taxon>Burkholderiales</taxon>
        <taxon>Alcaligenaceae</taxon>
        <taxon>Pigmentiphaga</taxon>
    </lineage>
</organism>
<feature type="domain" description="Ysc84 actin-binding" evidence="2">
    <location>
        <begin position="104"/>
        <end position="187"/>
    </location>
</feature>
<accession>A0A3P4B5D9</accession>
<reference evidence="3 4" key="1">
    <citation type="submission" date="2018-10" db="EMBL/GenBank/DDBJ databases">
        <authorList>
            <person name="Criscuolo A."/>
        </authorList>
    </citation>
    <scope>NUCLEOTIDE SEQUENCE [LARGE SCALE GENOMIC DNA]</scope>
    <source>
        <strain evidence="3">DnA1</strain>
    </source>
</reference>
<name>A0A3P4B5D9_9BURK</name>
<protein>
    <recommendedName>
        <fullName evidence="2">Ysc84 actin-binding domain-containing protein</fullName>
    </recommendedName>
</protein>
<keyword evidence="1" id="KW-0732">Signal</keyword>
<keyword evidence="4" id="KW-1185">Reference proteome</keyword>
<dbReference type="AlphaFoldDB" id="A0A3P4B5D9"/>
<proteinExistence type="predicted"/>
<dbReference type="OrthoDB" id="198978at2"/>
<dbReference type="CDD" id="cd11524">
    <property type="entry name" value="SYLF"/>
    <property type="match status" value="1"/>
</dbReference>
<evidence type="ECO:0000256" key="1">
    <source>
        <dbReference type="SAM" id="SignalP"/>
    </source>
</evidence>
<dbReference type="Pfam" id="PF04366">
    <property type="entry name" value="Ysc84"/>
    <property type="match status" value="1"/>
</dbReference>
<gene>
    <name evidence="3" type="ORF">PIGHUM_03598</name>
</gene>
<evidence type="ECO:0000313" key="3">
    <source>
        <dbReference type="EMBL" id="VCU71513.1"/>
    </source>
</evidence>
<feature type="chain" id="PRO_5018299647" description="Ysc84 actin-binding domain-containing protein" evidence="1">
    <location>
        <begin position="20"/>
        <end position="191"/>
    </location>
</feature>
<evidence type="ECO:0000313" key="4">
    <source>
        <dbReference type="Proteomes" id="UP000277294"/>
    </source>
</evidence>
<dbReference type="EMBL" id="UWPJ01000027">
    <property type="protein sequence ID" value="VCU71513.1"/>
    <property type="molecule type" value="Genomic_DNA"/>
</dbReference>